<dbReference type="KEGG" id="tva:4770020"/>
<evidence type="ECO:0000256" key="2">
    <source>
        <dbReference type="ARBA" id="ARBA00006108"/>
    </source>
</evidence>
<comment type="similarity">
    <text evidence="2">Belongs to the VTI1 family.</text>
</comment>
<dbReference type="InterPro" id="IPR010989">
    <property type="entry name" value="SNARE"/>
</dbReference>
<dbReference type="GO" id="GO:0000149">
    <property type="term" value="F:SNARE binding"/>
    <property type="evidence" value="ECO:0000318"/>
    <property type="project" value="GO_Central"/>
</dbReference>
<reference evidence="12" key="2">
    <citation type="journal article" date="2007" name="Science">
        <title>Draft genome sequence of the sexually transmitted pathogen Trichomonas vaginalis.</title>
        <authorList>
            <person name="Carlton J.M."/>
            <person name="Hirt R.P."/>
            <person name="Silva J.C."/>
            <person name="Delcher A.L."/>
            <person name="Schatz M."/>
            <person name="Zhao Q."/>
            <person name="Wortman J.R."/>
            <person name="Bidwell S.L."/>
            <person name="Alsmark U.C.M."/>
            <person name="Besteiro S."/>
            <person name="Sicheritz-Ponten T."/>
            <person name="Noel C.J."/>
            <person name="Dacks J.B."/>
            <person name="Foster P.G."/>
            <person name="Simillion C."/>
            <person name="Van de Peer Y."/>
            <person name="Miranda-Saavedra D."/>
            <person name="Barton G.J."/>
            <person name="Westrop G.D."/>
            <person name="Mueller S."/>
            <person name="Dessi D."/>
            <person name="Fiori P.L."/>
            <person name="Ren Q."/>
            <person name="Paulsen I."/>
            <person name="Zhang H."/>
            <person name="Bastida-Corcuera F.D."/>
            <person name="Simoes-Barbosa A."/>
            <person name="Brown M.T."/>
            <person name="Hayes R.D."/>
            <person name="Mukherjee M."/>
            <person name="Okumura C.Y."/>
            <person name="Schneider R."/>
            <person name="Smith A.J."/>
            <person name="Vanacova S."/>
            <person name="Villalvazo M."/>
            <person name="Haas B.J."/>
            <person name="Pertea M."/>
            <person name="Feldblyum T.V."/>
            <person name="Utterback T.R."/>
            <person name="Shu C.L."/>
            <person name="Osoegawa K."/>
            <person name="de Jong P.J."/>
            <person name="Hrdy I."/>
            <person name="Horvathova L."/>
            <person name="Zubacova Z."/>
            <person name="Dolezal P."/>
            <person name="Malik S.B."/>
            <person name="Logsdon J.M. Jr."/>
            <person name="Henze K."/>
            <person name="Gupta A."/>
            <person name="Wang C.C."/>
            <person name="Dunne R.L."/>
            <person name="Upcroft J.A."/>
            <person name="Upcroft P."/>
            <person name="White O."/>
            <person name="Salzberg S.L."/>
            <person name="Tang P."/>
            <person name="Chiu C.-H."/>
            <person name="Lee Y.-S."/>
            <person name="Embley T.M."/>
            <person name="Coombs G.H."/>
            <person name="Mottram J.C."/>
            <person name="Tachezy J."/>
            <person name="Fraser-Liggett C.M."/>
            <person name="Johnson P.J."/>
        </authorList>
    </citation>
    <scope>NUCLEOTIDE SEQUENCE [LARGE SCALE GENOMIC DNA]</scope>
    <source>
        <strain evidence="12">G3</strain>
    </source>
</reference>
<dbReference type="SMART" id="SM00397">
    <property type="entry name" value="t_SNARE"/>
    <property type="match status" value="1"/>
</dbReference>
<dbReference type="EMBL" id="DS113308">
    <property type="protein sequence ID" value="EAY12059.1"/>
    <property type="molecule type" value="Genomic_DNA"/>
</dbReference>
<dbReference type="SUPFAM" id="SSF47661">
    <property type="entry name" value="t-snare proteins"/>
    <property type="match status" value="1"/>
</dbReference>
<evidence type="ECO:0000313" key="13">
    <source>
        <dbReference type="Proteomes" id="UP000001542"/>
    </source>
</evidence>
<dbReference type="GO" id="GO:0031201">
    <property type="term" value="C:SNARE complex"/>
    <property type="evidence" value="ECO:0000318"/>
    <property type="project" value="GO_Central"/>
</dbReference>
<dbReference type="PANTHER" id="PTHR21230">
    <property type="entry name" value="VESICLE TRANSPORT V-SNARE PROTEIN VTI1-RELATED"/>
    <property type="match status" value="1"/>
</dbReference>
<dbReference type="GO" id="GO:0005794">
    <property type="term" value="C:Golgi apparatus"/>
    <property type="evidence" value="ECO:0000318"/>
    <property type="project" value="GO_Central"/>
</dbReference>
<dbReference type="VEuPathDB" id="TrichDB:TVAGG3_0240070"/>
<sequence length="218" mass="24629">MSDFHSMKEEIDRIKKDISNAVSNLPQYSAQERPSKMQKIEARFGEFDAAINELDLQALMFDVNDKNAAKKYLVEVRNEYKKLQNEYTDAKRKGSERDALFGGAVRSDGSSTGQMQSLYDQQNIINEGDNLTTELGRSVAQGHDAGVNILGELANQRNKITHIDDELNSLDTDVDTGNSIIDRMICRNTRRTIFMIILIIILLIASGVFLYFIFKPAK</sequence>
<keyword evidence="4 10" id="KW-0812">Transmembrane</keyword>
<dbReference type="VEuPathDB" id="TrichDB:TVAG_039070"/>
<dbReference type="InParanoid" id="A2E5L8"/>
<keyword evidence="8 10" id="KW-0472">Membrane</keyword>
<dbReference type="GO" id="GO:0005484">
    <property type="term" value="F:SNAP receptor activity"/>
    <property type="evidence" value="ECO:0000318"/>
    <property type="project" value="GO_Central"/>
</dbReference>
<organism evidence="12 13">
    <name type="scientific">Trichomonas vaginalis (strain ATCC PRA-98 / G3)</name>
    <dbReference type="NCBI Taxonomy" id="412133"/>
    <lineage>
        <taxon>Eukaryota</taxon>
        <taxon>Metamonada</taxon>
        <taxon>Parabasalia</taxon>
        <taxon>Trichomonadida</taxon>
        <taxon>Trichomonadidae</taxon>
        <taxon>Trichomonas</taxon>
    </lineage>
</organism>
<evidence type="ECO:0000256" key="10">
    <source>
        <dbReference type="SAM" id="Phobius"/>
    </source>
</evidence>
<evidence type="ECO:0000259" key="11">
    <source>
        <dbReference type="PROSITE" id="PS50192"/>
    </source>
</evidence>
<keyword evidence="13" id="KW-1185">Reference proteome</keyword>
<proteinExistence type="inferred from homology"/>
<dbReference type="GO" id="GO:0006886">
    <property type="term" value="P:intracellular protein transport"/>
    <property type="evidence" value="ECO:0007669"/>
    <property type="project" value="InterPro"/>
</dbReference>
<accession>A2E5L8</accession>
<evidence type="ECO:0000256" key="6">
    <source>
        <dbReference type="ARBA" id="ARBA00022989"/>
    </source>
</evidence>
<comment type="subcellular location">
    <subcellularLocation>
        <location evidence="1">Membrane</location>
        <topology evidence="1">Single-pass type IV membrane protein</topology>
    </subcellularLocation>
</comment>
<keyword evidence="5" id="KW-0653">Protein transport</keyword>
<feature type="domain" description="T-SNARE coiled-coil homology" evidence="11">
    <location>
        <begin position="122"/>
        <end position="184"/>
    </location>
</feature>
<dbReference type="SMR" id="A2E5L8"/>
<dbReference type="Gene3D" id="1.20.5.110">
    <property type="match status" value="1"/>
</dbReference>
<dbReference type="GO" id="GO:0031902">
    <property type="term" value="C:late endosome membrane"/>
    <property type="evidence" value="ECO:0000318"/>
    <property type="project" value="GO_Central"/>
</dbReference>
<evidence type="ECO:0000256" key="5">
    <source>
        <dbReference type="ARBA" id="ARBA00022927"/>
    </source>
</evidence>
<dbReference type="GO" id="GO:0006906">
    <property type="term" value="P:vesicle fusion"/>
    <property type="evidence" value="ECO:0000318"/>
    <property type="project" value="GO_Central"/>
</dbReference>
<name>A2E5L8_TRIV3</name>
<dbReference type="Pfam" id="PF05008">
    <property type="entry name" value="V-SNARE"/>
    <property type="match status" value="1"/>
</dbReference>
<dbReference type="InterPro" id="IPR000727">
    <property type="entry name" value="T_SNARE_dom"/>
</dbReference>
<keyword evidence="7 9" id="KW-0175">Coiled coil</keyword>
<dbReference type="InterPro" id="IPR007705">
    <property type="entry name" value="Vesicle_trsprt_v-SNARE_N"/>
</dbReference>
<dbReference type="Gene3D" id="1.20.58.400">
    <property type="entry name" value="t-snare proteins"/>
    <property type="match status" value="1"/>
</dbReference>
<dbReference type="GO" id="GO:0005789">
    <property type="term" value="C:endoplasmic reticulum membrane"/>
    <property type="evidence" value="ECO:0000318"/>
    <property type="project" value="GO_Central"/>
</dbReference>
<keyword evidence="6 10" id="KW-1133">Transmembrane helix</keyword>
<evidence type="ECO:0000256" key="3">
    <source>
        <dbReference type="ARBA" id="ARBA00022448"/>
    </source>
</evidence>
<evidence type="ECO:0000256" key="7">
    <source>
        <dbReference type="ARBA" id="ARBA00023054"/>
    </source>
</evidence>
<dbReference type="Proteomes" id="UP000001542">
    <property type="component" value="Unassembled WGS sequence"/>
</dbReference>
<dbReference type="SUPFAM" id="SSF58038">
    <property type="entry name" value="SNARE fusion complex"/>
    <property type="match status" value="1"/>
</dbReference>
<evidence type="ECO:0000256" key="9">
    <source>
        <dbReference type="SAM" id="Coils"/>
    </source>
</evidence>
<dbReference type="OrthoDB" id="430637at2759"/>
<dbReference type="InterPro" id="IPR038407">
    <property type="entry name" value="v-SNARE_N_sf"/>
</dbReference>
<dbReference type="PROSITE" id="PS50192">
    <property type="entry name" value="T_SNARE"/>
    <property type="match status" value="1"/>
</dbReference>
<dbReference type="GO" id="GO:0012507">
    <property type="term" value="C:ER to Golgi transport vesicle membrane"/>
    <property type="evidence" value="ECO:0000318"/>
    <property type="project" value="GO_Central"/>
</dbReference>
<evidence type="ECO:0000256" key="8">
    <source>
        <dbReference type="ARBA" id="ARBA00023136"/>
    </source>
</evidence>
<feature type="transmembrane region" description="Helical" evidence="10">
    <location>
        <begin position="193"/>
        <end position="214"/>
    </location>
</feature>
<dbReference type="STRING" id="5722.A2E5L8"/>
<evidence type="ECO:0000313" key="12">
    <source>
        <dbReference type="EMBL" id="EAY12059.1"/>
    </source>
</evidence>
<dbReference type="RefSeq" id="XP_001324282.1">
    <property type="nucleotide sequence ID" value="XM_001324247.1"/>
</dbReference>
<dbReference type="AlphaFoldDB" id="A2E5L8"/>
<feature type="coiled-coil region" evidence="9">
    <location>
        <begin position="66"/>
        <end position="93"/>
    </location>
</feature>
<gene>
    <name evidence="12" type="ORF">TVAG_039070</name>
</gene>
<dbReference type="PANTHER" id="PTHR21230:SF26">
    <property type="entry name" value="VESICLE TRANSPORT THROUGH INTERACTION WITH T-SNARES HOMOLOG 1A"/>
    <property type="match status" value="1"/>
</dbReference>
<evidence type="ECO:0000256" key="4">
    <source>
        <dbReference type="ARBA" id="ARBA00022692"/>
    </source>
</evidence>
<protein>
    <submittedName>
        <fullName evidence="12">Vesicle transport v-SNARE protein</fullName>
    </submittedName>
</protein>
<keyword evidence="3" id="KW-0813">Transport</keyword>
<evidence type="ECO:0000256" key="1">
    <source>
        <dbReference type="ARBA" id="ARBA00004211"/>
    </source>
</evidence>
<reference evidence="12" key="1">
    <citation type="submission" date="2006-10" db="EMBL/GenBank/DDBJ databases">
        <authorList>
            <person name="Amadeo P."/>
            <person name="Zhao Q."/>
            <person name="Wortman J."/>
            <person name="Fraser-Liggett C."/>
            <person name="Carlton J."/>
        </authorList>
    </citation>
    <scope>NUCLEOTIDE SEQUENCE</scope>
    <source>
        <strain evidence="12">G3</strain>
    </source>
</reference>